<dbReference type="InterPro" id="IPR032460">
    <property type="entry name" value="Symplekin/Pta1_N"/>
</dbReference>
<keyword evidence="2" id="KW-0507">mRNA processing</keyword>
<dbReference type="Pfam" id="PF11935">
    <property type="entry name" value="SYMPK_PTA1_N"/>
    <property type="match status" value="1"/>
</dbReference>
<evidence type="ECO:0000259" key="5">
    <source>
        <dbReference type="Pfam" id="PF11935"/>
    </source>
</evidence>
<name>A0A8C4NUJ0_DICLA</name>
<keyword evidence="7" id="KW-1185">Reference proteome</keyword>
<organism evidence="6 7">
    <name type="scientific">Dicentrarchus labrax</name>
    <name type="common">European seabass</name>
    <name type="synonym">Morone labrax</name>
    <dbReference type="NCBI Taxonomy" id="13489"/>
    <lineage>
        <taxon>Eukaryota</taxon>
        <taxon>Metazoa</taxon>
        <taxon>Chordata</taxon>
        <taxon>Craniata</taxon>
        <taxon>Vertebrata</taxon>
        <taxon>Euteleostomi</taxon>
        <taxon>Actinopterygii</taxon>
        <taxon>Neopterygii</taxon>
        <taxon>Teleostei</taxon>
        <taxon>Neoteleostei</taxon>
        <taxon>Acanthomorphata</taxon>
        <taxon>Eupercaria</taxon>
        <taxon>Moronidae</taxon>
        <taxon>Dicentrarchus</taxon>
    </lineage>
</organism>
<dbReference type="PANTHER" id="PTHR15245">
    <property type="entry name" value="SYMPLEKIN-RELATED"/>
    <property type="match status" value="1"/>
</dbReference>
<evidence type="ECO:0000313" key="6">
    <source>
        <dbReference type="Ensembl" id="ENSDLAP00005048160.1"/>
    </source>
</evidence>
<keyword evidence="3" id="KW-0539">Nucleus</keyword>
<feature type="region of interest" description="Disordered" evidence="4">
    <location>
        <begin position="305"/>
        <end position="353"/>
    </location>
</feature>
<dbReference type="SUPFAM" id="SSF48371">
    <property type="entry name" value="ARM repeat"/>
    <property type="match status" value="1"/>
</dbReference>
<dbReference type="GeneTree" id="ENSGT00390000017045"/>
<evidence type="ECO:0000256" key="2">
    <source>
        <dbReference type="ARBA" id="ARBA00022664"/>
    </source>
</evidence>
<gene>
    <name evidence="6" type="primary">sympk</name>
</gene>
<evidence type="ECO:0000256" key="3">
    <source>
        <dbReference type="ARBA" id="ARBA00023242"/>
    </source>
</evidence>
<dbReference type="InterPro" id="IPR016024">
    <property type="entry name" value="ARM-type_fold"/>
</dbReference>
<dbReference type="InterPro" id="IPR021850">
    <property type="entry name" value="Symplekin/Pta1"/>
</dbReference>
<reference evidence="6" key="2">
    <citation type="submission" date="2025-09" db="UniProtKB">
        <authorList>
            <consortium name="Ensembl"/>
        </authorList>
    </citation>
    <scope>IDENTIFICATION</scope>
</reference>
<dbReference type="AlphaFoldDB" id="A0A8C4NUJ0"/>
<dbReference type="Ensembl" id="ENSDLAT00005051349.2">
    <property type="protein sequence ID" value="ENSDLAP00005048160.1"/>
    <property type="gene ID" value="ENSDLAG00005020767.2"/>
</dbReference>
<accession>A0A8C4NUJ0</accession>
<comment type="subcellular location">
    <subcellularLocation>
        <location evidence="1">Nucleus</location>
    </subcellularLocation>
</comment>
<feature type="compositionally biased region" description="Basic and acidic residues" evidence="4">
    <location>
        <begin position="322"/>
        <end position="333"/>
    </location>
</feature>
<sequence length="615" mass="68658">MTTSEKVVDLLNQAALIPTDEKLAVLKQVQELIINKDPSLLDNFLDELIAFQTDKSIEVRKFVIGFIEEACKRDNELLLRLIANLNMLLKDDSVNVVKKAILTLTQLYKVTLQWLVRSKVVSERQEACWDLVTQMKGDVLALLDSENDGVRTHAIKFTESLIISLSPRTSDSDIPKRQEGDISLDKVPKDHSYIRYDVLCEEGKTALERLLKFMVHPAISSINLTTALGSLATIARQRPMFMSEVVQAYETLHANLPPTLAKSQVSSVRKNLKLHLVAVLKHPCSLEFQGQISTLLLDLGMPQSEITRSTPAPREQRKRPRHEQYTEGKKVKMEPALIEDDEDKEEPAPLSVPKPAAVPVAQSAIDLTAEFLHPLLNPENVANLVLISMVYLPDVMPASFQATYTPVESAGTDAQIKHLARLMATQMTSAGIGPAREDDACKEEGNEEDSGTKDQLIKRKVPAVMLGQAISVVGGYTEKAPTPDVVPTTVKRLPEPILPTAQTKMTGASGRKKVFRLSDVVQTLSEPQIETLTSKAVKRILHSEKAIAQSGMSHVRVKLLSRLVTQFEGMMKEDVLEFILDDIRTRSDLAFSLLYQEYNTYLNFSPNWSWRLPTR</sequence>
<proteinExistence type="predicted"/>
<dbReference type="GO" id="GO:0005847">
    <property type="term" value="C:mRNA cleavage and polyadenylation specificity factor complex"/>
    <property type="evidence" value="ECO:0007669"/>
    <property type="project" value="TreeGrafter"/>
</dbReference>
<feature type="region of interest" description="Disordered" evidence="4">
    <location>
        <begin position="434"/>
        <end position="454"/>
    </location>
</feature>
<evidence type="ECO:0000256" key="1">
    <source>
        <dbReference type="ARBA" id="ARBA00004123"/>
    </source>
</evidence>
<protein>
    <recommendedName>
        <fullName evidence="5">Symplekin/Pta1 N-terminal domain-containing protein</fullName>
    </recommendedName>
</protein>
<dbReference type="PANTHER" id="PTHR15245:SF20">
    <property type="entry name" value="SYMPLEKIN"/>
    <property type="match status" value="1"/>
</dbReference>
<reference evidence="6" key="1">
    <citation type="submission" date="2025-08" db="UniProtKB">
        <authorList>
            <consortium name="Ensembl"/>
        </authorList>
    </citation>
    <scope>IDENTIFICATION</scope>
</reference>
<dbReference type="GO" id="GO:0006397">
    <property type="term" value="P:mRNA processing"/>
    <property type="evidence" value="ECO:0007669"/>
    <property type="project" value="UniProtKB-KW"/>
</dbReference>
<dbReference type="Gene3D" id="1.25.10.10">
    <property type="entry name" value="Leucine-rich Repeat Variant"/>
    <property type="match status" value="1"/>
</dbReference>
<feature type="domain" description="Symplekin/Pta1 N-terminal" evidence="5">
    <location>
        <begin position="94"/>
        <end position="315"/>
    </location>
</feature>
<dbReference type="Proteomes" id="UP000694389">
    <property type="component" value="Unassembled WGS sequence"/>
</dbReference>
<evidence type="ECO:0000313" key="7">
    <source>
        <dbReference type="Proteomes" id="UP000694389"/>
    </source>
</evidence>
<evidence type="ECO:0000256" key="4">
    <source>
        <dbReference type="SAM" id="MobiDB-lite"/>
    </source>
</evidence>
<feature type="compositionally biased region" description="Basic and acidic residues" evidence="4">
    <location>
        <begin position="435"/>
        <end position="454"/>
    </location>
</feature>
<dbReference type="InterPro" id="IPR011989">
    <property type="entry name" value="ARM-like"/>
</dbReference>